<gene>
    <name evidence="1" type="ORF">AO353_20955</name>
</gene>
<accession>A0A0N9W8Q1</accession>
<dbReference type="AlphaFoldDB" id="A0A0N9W8Q1"/>
<sequence>MAGGAAALAWQLQDWRYGRQLAEQSKLHGEALNELTRAAATQQRTEQDKRLAASDQTHYEALTHAQKDQARLRDRLATSDLRLSVLIDVTNSASGCAVPATPSAGGVVSQGGVFGDLRNCTSLVVGNNRALVATVNQMVMSKHNVVTEADTEDLARAAAQLDMGTLESLSGYTPLGLPPLAPQGVPGLDDFSLDG</sequence>
<reference evidence="2" key="1">
    <citation type="submission" date="2015-09" db="EMBL/GenBank/DDBJ databases">
        <title>Whole genome sequence of Pseudomonas fluorescens FW300-N2E3.</title>
        <authorList>
            <person name="Ray J."/>
            <person name="Melnyk R."/>
            <person name="Deutschbauer A."/>
        </authorList>
    </citation>
    <scope>NUCLEOTIDE SEQUENCE [LARGE SCALE GENOMIC DNA]</scope>
    <source>
        <strain evidence="2">FW300-N2E3</strain>
    </source>
</reference>
<dbReference type="Proteomes" id="UP000066487">
    <property type="component" value="Chromosome"/>
</dbReference>
<name>A0A0N9W8Q1_PSEFL</name>
<organism evidence="1 2">
    <name type="scientific">Pseudomonas fluorescens</name>
    <dbReference type="NCBI Taxonomy" id="294"/>
    <lineage>
        <taxon>Bacteria</taxon>
        <taxon>Pseudomonadati</taxon>
        <taxon>Pseudomonadota</taxon>
        <taxon>Gammaproteobacteria</taxon>
        <taxon>Pseudomonadales</taxon>
        <taxon>Pseudomonadaceae</taxon>
        <taxon>Pseudomonas</taxon>
    </lineage>
</organism>
<proteinExistence type="predicted"/>
<protein>
    <recommendedName>
        <fullName evidence="3">Lysis protein</fullName>
    </recommendedName>
</protein>
<evidence type="ECO:0008006" key="3">
    <source>
        <dbReference type="Google" id="ProtNLM"/>
    </source>
</evidence>
<evidence type="ECO:0000313" key="2">
    <source>
        <dbReference type="Proteomes" id="UP000066487"/>
    </source>
</evidence>
<reference evidence="1 2" key="2">
    <citation type="journal article" date="2018" name="Nature">
        <title>Mutant phenotypes for thousands of bacterial genes of unknown function.</title>
        <authorList>
            <person name="Price M.N."/>
            <person name="Wetmore K.M."/>
            <person name="Waters R.J."/>
            <person name="Callaghan M."/>
            <person name="Ray J."/>
            <person name="Liu H."/>
            <person name="Kuehl J.V."/>
            <person name="Melnyk R.A."/>
            <person name="Lamson J.S."/>
            <person name="Suh Y."/>
            <person name="Carlson H.K."/>
            <person name="Esquivel Z."/>
            <person name="Sadeeshkumar H."/>
            <person name="Chakraborty R."/>
            <person name="Zane G.M."/>
            <person name="Rubin B.E."/>
            <person name="Wall J.D."/>
            <person name="Visel A."/>
            <person name="Bristow J."/>
            <person name="Blow M.J."/>
            <person name="Arkin A.P."/>
            <person name="Deutschbauer A.M."/>
        </authorList>
    </citation>
    <scope>NUCLEOTIDE SEQUENCE [LARGE SCALE GENOMIC DNA]</scope>
    <source>
        <strain evidence="1 2">FW300-N2E3</strain>
    </source>
</reference>
<dbReference type="EMBL" id="CP012830">
    <property type="protein sequence ID" value="ALI03415.1"/>
    <property type="molecule type" value="Genomic_DNA"/>
</dbReference>
<evidence type="ECO:0000313" key="1">
    <source>
        <dbReference type="EMBL" id="ALI03415.1"/>
    </source>
</evidence>